<protein>
    <submittedName>
        <fullName evidence="1">Uncharacterized protein</fullName>
    </submittedName>
</protein>
<accession>A0AAN8Q0D6</accession>
<dbReference type="Proteomes" id="UP001372834">
    <property type="component" value="Unassembled WGS sequence"/>
</dbReference>
<gene>
    <name evidence="1" type="ORF">RUM43_003175</name>
</gene>
<comment type="caution">
    <text evidence="1">The sequence shown here is derived from an EMBL/GenBank/DDBJ whole genome shotgun (WGS) entry which is preliminary data.</text>
</comment>
<reference evidence="1 2" key="1">
    <citation type="submission" date="2023-10" db="EMBL/GenBank/DDBJ databases">
        <title>Genomes of two closely related lineages of the louse Polyplax serrata with different host specificities.</title>
        <authorList>
            <person name="Martinu J."/>
            <person name="Tarabai H."/>
            <person name="Stefka J."/>
            <person name="Hypsa V."/>
        </authorList>
    </citation>
    <scope>NUCLEOTIDE SEQUENCE [LARGE SCALE GENOMIC DNA]</scope>
    <source>
        <strain evidence="1">HR10_N</strain>
    </source>
</reference>
<proteinExistence type="predicted"/>
<sequence>MEFDCNVSKLEGTLLSLNRRGLLQEQGNAEAVTALRDIFCTVEDNETKLKMVLFMILNTNLVALENSESVEPLNLFMCITPKLSHNRILEIIWALDLQSCLCSVIENFPCSLLNQLLGHFTKNENFWLRNEANFEKLCKIWSSLFVKIHNTEESVTLAYYFEKICQKIYVLLIGFMNSSNEKEIPCMGRNLLSFFKTILFMLKLYNKKNYHFEKHSLFEIFDNLNLDNALRNADVTLNCASETCLKIIFKMMPRLMEFLTVDLWMSLVDVTVDKESTSHAQQLIGEVIYQIYEEASPLFPTSLNCLTSCKIKPKSEADKISESGLNEIIKNVENGKKVWFKALVNYKEKPENGTQKAISSDTSGLDNEMIVDCLADHIDLADSDDIDLITTKCLKLMSLDGSDIPTFNIKKLLTKILKKYKWDFDYEGGLQKYFQSLASTIFTEKPQIGSKLELTSVDSNVDAGEVGDRLTEIFNKISCAKDIDMGEIASLCLESRRRTLTRLCQLGLSNSKQRETCLEAVRFLKEAFTCVAYPGAKDSVLEFVLKELLMVDEIEYNEEAVISFFKRLDSLKLVNWSFYQKLLELLLVYLKSADYDRVTLLLKLIEGGAVWTALEDTRQKLCFLVFMSQIVDGLNWCLEDFSTGKADGLVVASNIVARVIAATNDNDKGSLLMWALDCISKCSEITRSYFCDLWFKFGYNWSSSNTFNFFLLTTCHSSCLKILDAGKSTPNLSLDDVKHSFVASLAVILSRLPFPDWQSIFSSLESMSRLSSFQIGNETWNGDFYVIDIFSRALYLLTLEFNKNKKISPGYEFCLRNFGSLVKINVQKSNGPREMFTLEKMVFFLSVINRDEDREKCYLILSPVINDLIESRRGTSKDHSDSIDRLLRVLNVKKAEEAANKDRSQVNVSNLKSSK</sequence>
<dbReference type="AlphaFoldDB" id="A0AAN8Q0D6"/>
<evidence type="ECO:0000313" key="1">
    <source>
        <dbReference type="EMBL" id="KAK6629358.1"/>
    </source>
</evidence>
<evidence type="ECO:0000313" key="2">
    <source>
        <dbReference type="Proteomes" id="UP001372834"/>
    </source>
</evidence>
<name>A0AAN8Q0D6_POLSC</name>
<organism evidence="1 2">
    <name type="scientific">Polyplax serrata</name>
    <name type="common">Common mouse louse</name>
    <dbReference type="NCBI Taxonomy" id="468196"/>
    <lineage>
        <taxon>Eukaryota</taxon>
        <taxon>Metazoa</taxon>
        <taxon>Ecdysozoa</taxon>
        <taxon>Arthropoda</taxon>
        <taxon>Hexapoda</taxon>
        <taxon>Insecta</taxon>
        <taxon>Pterygota</taxon>
        <taxon>Neoptera</taxon>
        <taxon>Paraneoptera</taxon>
        <taxon>Psocodea</taxon>
        <taxon>Troctomorpha</taxon>
        <taxon>Phthiraptera</taxon>
        <taxon>Anoplura</taxon>
        <taxon>Polyplacidae</taxon>
        <taxon>Polyplax</taxon>
    </lineage>
</organism>
<dbReference type="EMBL" id="JAWJWE010000036">
    <property type="protein sequence ID" value="KAK6629358.1"/>
    <property type="molecule type" value="Genomic_DNA"/>
</dbReference>